<dbReference type="AlphaFoldDB" id="A0AAC8QIS0"/>
<proteinExistence type="predicted"/>
<evidence type="ECO:0000313" key="2">
    <source>
        <dbReference type="Proteomes" id="UP000035579"/>
    </source>
</evidence>
<sequence length="42" mass="4755">MCTQHAMVHQLQHFRVKVEELGFVINEKNGTHDSSCPFLGEG</sequence>
<gene>
    <name evidence="1" type="ORF">AA314_10093</name>
</gene>
<name>A0AAC8QIS0_9BACT</name>
<protein>
    <submittedName>
        <fullName evidence="1">Uncharacterized protein</fullName>
    </submittedName>
</protein>
<reference evidence="1 2" key="1">
    <citation type="submission" date="2015-05" db="EMBL/GenBank/DDBJ databases">
        <title>Genome assembly of Archangium gephyra DSM 2261.</title>
        <authorList>
            <person name="Sharma G."/>
            <person name="Subramanian S."/>
        </authorList>
    </citation>
    <scope>NUCLEOTIDE SEQUENCE [LARGE SCALE GENOMIC DNA]</scope>
    <source>
        <strain evidence="1 2">DSM 2261</strain>
    </source>
</reference>
<organism evidence="1 2">
    <name type="scientific">Archangium gephyra</name>
    <dbReference type="NCBI Taxonomy" id="48"/>
    <lineage>
        <taxon>Bacteria</taxon>
        <taxon>Pseudomonadati</taxon>
        <taxon>Myxococcota</taxon>
        <taxon>Myxococcia</taxon>
        <taxon>Myxococcales</taxon>
        <taxon>Cystobacterineae</taxon>
        <taxon>Archangiaceae</taxon>
        <taxon>Archangium</taxon>
    </lineage>
</organism>
<dbReference type="Proteomes" id="UP000035579">
    <property type="component" value="Chromosome"/>
</dbReference>
<evidence type="ECO:0000313" key="1">
    <source>
        <dbReference type="EMBL" id="AKJ08467.1"/>
    </source>
</evidence>
<dbReference type="EMBL" id="CP011509">
    <property type="protein sequence ID" value="AKJ08467.1"/>
    <property type="molecule type" value="Genomic_DNA"/>
</dbReference>
<dbReference type="KEGG" id="age:AA314_10093"/>
<accession>A0AAC8QIS0</accession>